<dbReference type="EMBL" id="JAHYIQ010000024">
    <property type="protein sequence ID" value="KAK1121901.1"/>
    <property type="molecule type" value="Genomic_DNA"/>
</dbReference>
<feature type="region of interest" description="Disordered" evidence="1">
    <location>
        <begin position="34"/>
        <end position="61"/>
    </location>
</feature>
<organism evidence="2 3">
    <name type="scientific">Melipona bicolor</name>
    <dbReference type="NCBI Taxonomy" id="60889"/>
    <lineage>
        <taxon>Eukaryota</taxon>
        <taxon>Metazoa</taxon>
        <taxon>Ecdysozoa</taxon>
        <taxon>Arthropoda</taxon>
        <taxon>Hexapoda</taxon>
        <taxon>Insecta</taxon>
        <taxon>Pterygota</taxon>
        <taxon>Neoptera</taxon>
        <taxon>Endopterygota</taxon>
        <taxon>Hymenoptera</taxon>
        <taxon>Apocrita</taxon>
        <taxon>Aculeata</taxon>
        <taxon>Apoidea</taxon>
        <taxon>Anthophila</taxon>
        <taxon>Apidae</taxon>
        <taxon>Melipona</taxon>
    </lineage>
</organism>
<evidence type="ECO:0000313" key="2">
    <source>
        <dbReference type="EMBL" id="KAK1121901.1"/>
    </source>
</evidence>
<reference evidence="2" key="1">
    <citation type="submission" date="2021-10" db="EMBL/GenBank/DDBJ databases">
        <title>Melipona bicolor Genome sequencing and assembly.</title>
        <authorList>
            <person name="Araujo N.S."/>
            <person name="Arias M.C."/>
        </authorList>
    </citation>
    <scope>NUCLEOTIDE SEQUENCE</scope>
    <source>
        <strain evidence="2">USP_2M_L1-L4_2017</strain>
        <tissue evidence="2">Whole body</tissue>
    </source>
</reference>
<name>A0AA40FN28_9HYME</name>
<accession>A0AA40FN28</accession>
<dbReference type="AlphaFoldDB" id="A0AA40FN28"/>
<evidence type="ECO:0000256" key="1">
    <source>
        <dbReference type="SAM" id="MobiDB-lite"/>
    </source>
</evidence>
<gene>
    <name evidence="2" type="ORF">K0M31_009751</name>
</gene>
<proteinExistence type="predicted"/>
<evidence type="ECO:0000313" key="3">
    <source>
        <dbReference type="Proteomes" id="UP001177670"/>
    </source>
</evidence>
<sequence>MTRSRQLDERPSLHGTNRSIRGTYFVAYWSHQFDSPTQSSTGNTSSVYTYETSSKGSKQRK</sequence>
<comment type="caution">
    <text evidence="2">The sequence shown here is derived from an EMBL/GenBank/DDBJ whole genome shotgun (WGS) entry which is preliminary data.</text>
</comment>
<keyword evidence="3" id="KW-1185">Reference proteome</keyword>
<dbReference type="Proteomes" id="UP001177670">
    <property type="component" value="Unassembled WGS sequence"/>
</dbReference>
<protein>
    <submittedName>
        <fullName evidence="2">Uncharacterized protein</fullName>
    </submittedName>
</protein>